<dbReference type="InterPro" id="IPR046228">
    <property type="entry name" value="DUF6261"/>
</dbReference>
<organism evidence="1 2">
    <name type="scientific">Labilibaculum manganireducens</name>
    <dbReference type="NCBI Taxonomy" id="1940525"/>
    <lineage>
        <taxon>Bacteria</taxon>
        <taxon>Pseudomonadati</taxon>
        <taxon>Bacteroidota</taxon>
        <taxon>Bacteroidia</taxon>
        <taxon>Marinilabiliales</taxon>
        <taxon>Marinifilaceae</taxon>
        <taxon>Labilibaculum</taxon>
    </lineage>
</organism>
<protein>
    <submittedName>
        <fullName evidence="1">Uncharacterized protein</fullName>
    </submittedName>
</protein>
<evidence type="ECO:0000313" key="1">
    <source>
        <dbReference type="EMBL" id="PKQ60224.1"/>
    </source>
</evidence>
<proteinExistence type="predicted"/>
<dbReference type="Pfam" id="PF19775">
    <property type="entry name" value="DUF6261"/>
    <property type="match status" value="1"/>
</dbReference>
<dbReference type="RefSeq" id="WP_101311833.1">
    <property type="nucleotide sequence ID" value="NZ_MVDE01000077.1"/>
</dbReference>
<name>A0A2N3HQ88_9BACT</name>
<reference evidence="1 2" key="1">
    <citation type="journal article" date="2017" name="Front. Microbiol.">
        <title>Labilibaculum manganireducens gen. nov., sp. nov. and Labilibaculum filiforme sp. nov., Novel Bacteroidetes Isolated from Subsurface Sediments of the Baltic Sea.</title>
        <authorList>
            <person name="Vandieken V."/>
            <person name="Marshall I.P."/>
            <person name="Niemann H."/>
            <person name="Engelen B."/>
            <person name="Cypionka H."/>
        </authorList>
    </citation>
    <scope>NUCLEOTIDE SEQUENCE [LARGE SCALE GENOMIC DNA]</scope>
    <source>
        <strain evidence="1 2">59.10-2M</strain>
    </source>
</reference>
<dbReference type="EMBL" id="MVDE01000077">
    <property type="protein sequence ID" value="PKQ60224.1"/>
    <property type="molecule type" value="Genomic_DNA"/>
</dbReference>
<gene>
    <name evidence="1" type="ORF">BZG01_21170</name>
</gene>
<accession>A0A2N3HQ88</accession>
<comment type="caution">
    <text evidence="1">The sequence shown here is derived from an EMBL/GenBank/DDBJ whole genome shotgun (WGS) entry which is preliminary data.</text>
</comment>
<keyword evidence="2" id="KW-1185">Reference proteome</keyword>
<dbReference type="Proteomes" id="UP000233618">
    <property type="component" value="Unassembled WGS sequence"/>
</dbReference>
<evidence type="ECO:0000313" key="2">
    <source>
        <dbReference type="Proteomes" id="UP000233618"/>
    </source>
</evidence>
<sequence length="247" mass="27418">MTINYYHYCDSNEVSTGTSVIVGELDKKDWSADQILSYIIADLGTTNKDLTRSIEYSLSGALAENLRKEDEIADNDFVCLKQFVKANTYLPDANLVQDAVDVWGLLKSHNLNLHKQSCEKQLALSKALLGNLDSAQFKAKIANLIAVSPRVEKFKQSTSDLETAYSKMMEANAVKENITAPSALKNEVRKIVNERLLPHLENAVEAMPEIYQEILGVITETIEAVNAKAQIRKSIRSKAASEEIPAE</sequence>
<dbReference type="AlphaFoldDB" id="A0A2N3HQ88"/>